<evidence type="ECO:0000313" key="2">
    <source>
        <dbReference type="Proteomes" id="UP001056766"/>
    </source>
</evidence>
<name>A0A9E5DAW6_9EURY</name>
<reference evidence="1" key="1">
    <citation type="journal article" date="2021" name="mSystems">
        <title>Bacteria and Archaea Synergistically Convert Glycine Betaine to Biogenic Methane in the Formosa Cold Seep of the South China Sea.</title>
        <authorList>
            <person name="Li L."/>
            <person name="Zhang W."/>
            <person name="Zhang S."/>
            <person name="Song L."/>
            <person name="Sun Q."/>
            <person name="Zhang H."/>
            <person name="Xiang H."/>
            <person name="Dong X."/>
        </authorList>
    </citation>
    <scope>NUCLEOTIDE SEQUENCE</scope>
    <source>
        <strain evidence="1">LLY</strain>
    </source>
</reference>
<gene>
    <name evidence="1" type="ORF">KDK67_08735</name>
</gene>
<keyword evidence="2" id="KW-1185">Reference proteome</keyword>
<comment type="caution">
    <text evidence="1">The sequence shown here is derived from an EMBL/GenBank/DDBJ whole genome shotgun (WGS) entry which is preliminary data.</text>
</comment>
<dbReference type="EMBL" id="JAGSOI010000034">
    <property type="protein sequence ID" value="MCM1987070.1"/>
    <property type="molecule type" value="Genomic_DNA"/>
</dbReference>
<dbReference type="RefSeq" id="WP_250868416.1">
    <property type="nucleotide sequence ID" value="NZ_JAGSOI010000034.1"/>
</dbReference>
<proteinExistence type="predicted"/>
<dbReference type="AlphaFoldDB" id="A0A9E5DAW6"/>
<accession>A0A9E5DAW6</accession>
<dbReference type="Proteomes" id="UP001056766">
    <property type="component" value="Unassembled WGS sequence"/>
</dbReference>
<sequence>MPSKTLTYTLVRSSRKSLGITIERNNDIIVRAPQDCSIDVINGFLKLRSSGYIRKWQKNVS</sequence>
<organism evidence="1 2">
    <name type="scientific">Methanococcoides seepicolus</name>
    <dbReference type="NCBI Taxonomy" id="2828780"/>
    <lineage>
        <taxon>Archaea</taxon>
        <taxon>Methanobacteriati</taxon>
        <taxon>Methanobacteriota</taxon>
        <taxon>Stenosarchaea group</taxon>
        <taxon>Methanomicrobia</taxon>
        <taxon>Methanosarcinales</taxon>
        <taxon>Methanosarcinaceae</taxon>
        <taxon>Methanococcoides</taxon>
    </lineage>
</organism>
<reference evidence="1" key="2">
    <citation type="submission" date="2021-04" db="EMBL/GenBank/DDBJ databases">
        <authorList>
            <person name="Dong X."/>
        </authorList>
    </citation>
    <scope>NUCLEOTIDE SEQUENCE</scope>
    <source>
        <strain evidence="1">LLY</strain>
    </source>
</reference>
<protein>
    <submittedName>
        <fullName evidence="1">Uncharacterized protein</fullName>
    </submittedName>
</protein>
<evidence type="ECO:0000313" key="1">
    <source>
        <dbReference type="EMBL" id="MCM1987070.1"/>
    </source>
</evidence>